<evidence type="ECO:0000256" key="3">
    <source>
        <dbReference type="ARBA" id="ARBA00004947"/>
    </source>
</evidence>
<dbReference type="Proteomes" id="UP000694620">
    <property type="component" value="Chromosome 2"/>
</dbReference>
<dbReference type="Ensembl" id="ENSECRT00000015864.1">
    <property type="protein sequence ID" value="ENSECRP00000015586.1"/>
    <property type="gene ID" value="ENSECRG00000010399.1"/>
</dbReference>
<dbReference type="PANTHER" id="PTHR43725:SF47">
    <property type="entry name" value="UDP-GLUCOSE 4-EPIMERASE"/>
    <property type="match status" value="1"/>
</dbReference>
<dbReference type="InterPro" id="IPR036291">
    <property type="entry name" value="NAD(P)-bd_dom_sf"/>
</dbReference>
<sequence>FKNVKIIFLKTSFSMLHFFIKYWVHHLGAPEIAGPVAYATCAYWLIRHLQNSQLVIIEEMIIDQCRAQKDCNTVLLRYFNPIGAHHSGMIEEDPQGILNNLLPYIAQVAIGRREYLNVFGNDYNTPDGTGVRDYIYVVDLAKGHIAALKKLKENYGCRKQIKCKVVPRRKGDIPSCYSDPTLAEKELRWTAVVGLERMCEDLKAT</sequence>
<reference evidence="9" key="2">
    <citation type="submission" date="2025-08" db="UniProtKB">
        <authorList>
            <consortium name="Ensembl"/>
        </authorList>
    </citation>
    <scope>IDENTIFICATION</scope>
</reference>
<dbReference type="GO" id="GO:0005829">
    <property type="term" value="C:cytosol"/>
    <property type="evidence" value="ECO:0007669"/>
    <property type="project" value="TreeGrafter"/>
</dbReference>
<keyword evidence="6" id="KW-0119">Carbohydrate metabolism</keyword>
<dbReference type="GO" id="GO:0003978">
    <property type="term" value="F:UDP-glucose 4-epimerase activity"/>
    <property type="evidence" value="ECO:0007669"/>
    <property type="project" value="UniProtKB-EC"/>
</dbReference>
<dbReference type="AlphaFoldDB" id="A0A8C4SFF6"/>
<dbReference type="SUPFAM" id="SSF51735">
    <property type="entry name" value="NAD(P)-binding Rossmann-fold domains"/>
    <property type="match status" value="1"/>
</dbReference>
<protein>
    <recommendedName>
        <fullName evidence="4">UDP-glucose 4-epimerase</fullName>
        <ecNumber evidence="4">5.1.3.2</ecNumber>
    </recommendedName>
</protein>
<evidence type="ECO:0000256" key="5">
    <source>
        <dbReference type="ARBA" id="ARBA00023027"/>
    </source>
</evidence>
<evidence type="ECO:0000256" key="7">
    <source>
        <dbReference type="ARBA" id="ARBA00023235"/>
    </source>
</evidence>
<evidence type="ECO:0000256" key="1">
    <source>
        <dbReference type="ARBA" id="ARBA00000083"/>
    </source>
</evidence>
<dbReference type="Gene3D" id="3.90.25.10">
    <property type="entry name" value="UDP-galactose 4-epimerase, domain 1"/>
    <property type="match status" value="1"/>
</dbReference>
<feature type="domain" description="NAD-dependent epimerase/dehydratase" evidence="8">
    <location>
        <begin position="59"/>
        <end position="152"/>
    </location>
</feature>
<dbReference type="GO" id="GO:0033499">
    <property type="term" value="P:galactose catabolic process via UDP-galactose, Leloir pathway"/>
    <property type="evidence" value="ECO:0007669"/>
    <property type="project" value="TreeGrafter"/>
</dbReference>
<keyword evidence="7" id="KW-0413">Isomerase</keyword>
<name>A0A8C4SFF6_ERPCA</name>
<comment type="pathway">
    <text evidence="3">Carbohydrate metabolism; galactose metabolism.</text>
</comment>
<evidence type="ECO:0000259" key="8">
    <source>
        <dbReference type="Pfam" id="PF01370"/>
    </source>
</evidence>
<keyword evidence="5" id="KW-0520">NAD</keyword>
<reference evidence="9" key="1">
    <citation type="submission" date="2021-06" db="EMBL/GenBank/DDBJ databases">
        <authorList>
            <consortium name="Wellcome Sanger Institute Data Sharing"/>
        </authorList>
    </citation>
    <scope>NUCLEOTIDE SEQUENCE [LARGE SCALE GENOMIC DNA]</scope>
</reference>
<comment type="catalytic activity">
    <reaction evidence="1">
        <text>UDP-alpha-D-glucose = UDP-alpha-D-galactose</text>
        <dbReference type="Rhea" id="RHEA:22168"/>
        <dbReference type="ChEBI" id="CHEBI:58885"/>
        <dbReference type="ChEBI" id="CHEBI:66914"/>
        <dbReference type="EC" id="5.1.3.2"/>
    </reaction>
</comment>
<keyword evidence="10" id="KW-1185">Reference proteome</keyword>
<proteinExistence type="predicted"/>
<dbReference type="PANTHER" id="PTHR43725">
    <property type="entry name" value="UDP-GLUCOSE 4-EPIMERASE"/>
    <property type="match status" value="1"/>
</dbReference>
<dbReference type="InterPro" id="IPR001509">
    <property type="entry name" value="Epimerase_deHydtase"/>
</dbReference>
<evidence type="ECO:0000256" key="4">
    <source>
        <dbReference type="ARBA" id="ARBA00013189"/>
    </source>
</evidence>
<evidence type="ECO:0000256" key="6">
    <source>
        <dbReference type="ARBA" id="ARBA00023144"/>
    </source>
</evidence>
<evidence type="ECO:0000256" key="2">
    <source>
        <dbReference type="ARBA" id="ARBA00001911"/>
    </source>
</evidence>
<keyword evidence="6" id="KW-0299">Galactose metabolism</keyword>
<accession>A0A8C4SFF6</accession>
<comment type="cofactor">
    <cofactor evidence="2">
        <name>NAD(+)</name>
        <dbReference type="ChEBI" id="CHEBI:57540"/>
    </cofactor>
</comment>
<dbReference type="EC" id="5.1.3.2" evidence="4"/>
<dbReference type="Pfam" id="PF01370">
    <property type="entry name" value="Epimerase"/>
    <property type="match status" value="1"/>
</dbReference>
<evidence type="ECO:0000313" key="10">
    <source>
        <dbReference type="Proteomes" id="UP000694620"/>
    </source>
</evidence>
<organism evidence="9 10">
    <name type="scientific">Erpetoichthys calabaricus</name>
    <name type="common">Rope fish</name>
    <name type="synonym">Calamoichthys calabaricus</name>
    <dbReference type="NCBI Taxonomy" id="27687"/>
    <lineage>
        <taxon>Eukaryota</taxon>
        <taxon>Metazoa</taxon>
        <taxon>Chordata</taxon>
        <taxon>Craniata</taxon>
        <taxon>Vertebrata</taxon>
        <taxon>Euteleostomi</taxon>
        <taxon>Actinopterygii</taxon>
        <taxon>Polypteriformes</taxon>
        <taxon>Polypteridae</taxon>
        <taxon>Erpetoichthys</taxon>
    </lineage>
</organism>
<evidence type="ECO:0000313" key="9">
    <source>
        <dbReference type="Ensembl" id="ENSECRP00000015586.1"/>
    </source>
</evidence>
<reference evidence="9" key="3">
    <citation type="submission" date="2025-09" db="UniProtKB">
        <authorList>
            <consortium name="Ensembl"/>
        </authorList>
    </citation>
    <scope>IDENTIFICATION</scope>
</reference>
<dbReference type="GeneTree" id="ENSGT00940000158000"/>